<dbReference type="Pfam" id="PF03450">
    <property type="entry name" value="CO_deh_flav_C"/>
    <property type="match status" value="1"/>
</dbReference>
<reference evidence="5 6" key="1">
    <citation type="journal article" date="2008" name="J. Bacteriol.">
        <title>'Candidatus Cloacamonas acidaminovorans': genome sequence reconstruction provides a first glimpse of a new bacterial division.</title>
        <authorList>
            <person name="Pelletier E."/>
            <person name="Kreimeyer A."/>
            <person name="Bocs S."/>
            <person name="Rouy Z."/>
            <person name="Gyapay G."/>
            <person name="Chouari R."/>
            <person name="Riviere D."/>
            <person name="Ganesan A."/>
            <person name="Daegelen P."/>
            <person name="Sghir A."/>
            <person name="Cohen G.N."/>
            <person name="Medigue C."/>
            <person name="Weissenbach J."/>
            <person name="Le Paslier D."/>
        </authorList>
    </citation>
    <scope>NUCLEOTIDE SEQUENCE [LARGE SCALE GENOMIC DNA]</scope>
    <source>
        <strain evidence="6">Evry</strain>
    </source>
</reference>
<dbReference type="eggNOG" id="COG1319">
    <property type="taxonomic scope" value="Bacteria"/>
</dbReference>
<dbReference type="Proteomes" id="UP000002019">
    <property type="component" value="Chromosome"/>
</dbReference>
<dbReference type="GO" id="GO:0071949">
    <property type="term" value="F:FAD binding"/>
    <property type="evidence" value="ECO:0007669"/>
    <property type="project" value="InterPro"/>
</dbReference>
<dbReference type="KEGG" id="caci:CLOAM1597"/>
<dbReference type="InterPro" id="IPR016169">
    <property type="entry name" value="FAD-bd_PCMH_sub2"/>
</dbReference>
<evidence type="ECO:0000256" key="2">
    <source>
        <dbReference type="ARBA" id="ARBA00022827"/>
    </source>
</evidence>
<keyword evidence="6" id="KW-1185">Reference proteome</keyword>
<dbReference type="EC" id="1.-.-.-" evidence="5"/>
<dbReference type="InterPro" id="IPR051312">
    <property type="entry name" value="Diverse_Substr_Oxidored"/>
</dbReference>
<dbReference type="InterPro" id="IPR002346">
    <property type="entry name" value="Mopterin_DH_FAD-bd"/>
</dbReference>
<keyword evidence="1" id="KW-0285">Flavoprotein</keyword>
<dbReference type="HOGENOM" id="CLU_058050_0_1_0"/>
<evidence type="ECO:0000313" key="6">
    <source>
        <dbReference type="Proteomes" id="UP000002019"/>
    </source>
</evidence>
<dbReference type="Gene3D" id="3.30.43.10">
    <property type="entry name" value="Uridine Diphospho-n-acetylenolpyruvylglucosamine Reductase, domain 2"/>
    <property type="match status" value="1"/>
</dbReference>
<dbReference type="SMART" id="SM01092">
    <property type="entry name" value="CO_deh_flav_C"/>
    <property type="match status" value="1"/>
</dbReference>
<accession>B0VJX1</accession>
<evidence type="ECO:0000256" key="1">
    <source>
        <dbReference type="ARBA" id="ARBA00022630"/>
    </source>
</evidence>
<dbReference type="PROSITE" id="PS51387">
    <property type="entry name" value="FAD_PCMH"/>
    <property type="match status" value="1"/>
</dbReference>
<dbReference type="GO" id="GO:0016491">
    <property type="term" value="F:oxidoreductase activity"/>
    <property type="evidence" value="ECO:0007669"/>
    <property type="project" value="UniProtKB-KW"/>
</dbReference>
<gene>
    <name evidence="5" type="ordered locus">CLOAM1597</name>
</gene>
<dbReference type="Gene3D" id="3.30.390.50">
    <property type="entry name" value="CO dehydrogenase flavoprotein, C-terminal domain"/>
    <property type="match status" value="1"/>
</dbReference>
<keyword evidence="3 5" id="KW-0560">Oxidoreductase</keyword>
<protein>
    <submittedName>
        <fullName evidence="5">Dehydrogenase, FAD binding subunit,medium chain</fullName>
        <ecNumber evidence="5">1.-.-.-</ecNumber>
    </submittedName>
</protein>
<dbReference type="PANTHER" id="PTHR42659:SF2">
    <property type="entry name" value="XANTHINE DEHYDROGENASE SUBUNIT C-RELATED"/>
    <property type="match status" value="1"/>
</dbReference>
<feature type="domain" description="FAD-binding PCMH-type" evidence="4">
    <location>
        <begin position="16"/>
        <end position="192"/>
    </location>
</feature>
<evidence type="ECO:0000259" key="4">
    <source>
        <dbReference type="PROSITE" id="PS51387"/>
    </source>
</evidence>
<dbReference type="InterPro" id="IPR036318">
    <property type="entry name" value="FAD-bd_PCMH-like_sf"/>
</dbReference>
<keyword evidence="2" id="KW-0274">FAD</keyword>
<dbReference type="EMBL" id="CU466930">
    <property type="protein sequence ID" value="CAO81435.1"/>
    <property type="molecule type" value="Genomic_DNA"/>
</dbReference>
<dbReference type="SUPFAM" id="SSF55447">
    <property type="entry name" value="CO dehydrogenase flavoprotein C-terminal domain-like"/>
    <property type="match status" value="1"/>
</dbReference>
<dbReference type="PANTHER" id="PTHR42659">
    <property type="entry name" value="XANTHINE DEHYDROGENASE SUBUNIT C-RELATED"/>
    <property type="match status" value="1"/>
</dbReference>
<dbReference type="InterPro" id="IPR016167">
    <property type="entry name" value="FAD-bd_PCMH_sub1"/>
</dbReference>
<sequence length="312" mass="34668">MSHYGLGTLKKEENMALAHTFDYQRPSTLIEALQLKAKYKDKALFLAGGTDLIVNIREGMLKPDLLIDIKGISELLKLNWEKETLFIGSNVTFAQLIENELVQKHFILLHDACKTIGSTGIRARATLTGNICSAVPSLDSAPALLCYEATVHCASPLSQREIPVTEWFLAPRKTALQEDEIVTGISLKRIPDSSGIYLKLGRYSGEDLAQAGWGILMTADKQYRLAHCALSPLPKRAYYIEDLLNNSNPLNADLIEKAIALIPSEINPITDIRATQEFRMYISGIMLKRGLTAIQERISGKYIEPRKLLGDV</sequence>
<evidence type="ECO:0000256" key="3">
    <source>
        <dbReference type="ARBA" id="ARBA00023002"/>
    </source>
</evidence>
<dbReference type="InterPro" id="IPR036683">
    <property type="entry name" value="CO_DH_flav_C_dom_sf"/>
</dbReference>
<dbReference type="AlphaFoldDB" id="B0VJX1"/>
<dbReference type="Pfam" id="PF00941">
    <property type="entry name" value="FAD_binding_5"/>
    <property type="match status" value="1"/>
</dbReference>
<dbReference type="SUPFAM" id="SSF56176">
    <property type="entry name" value="FAD-binding/transporter-associated domain-like"/>
    <property type="match status" value="1"/>
</dbReference>
<dbReference type="InterPro" id="IPR016166">
    <property type="entry name" value="FAD-bd_PCMH"/>
</dbReference>
<evidence type="ECO:0000313" key="5">
    <source>
        <dbReference type="EMBL" id="CAO81435.1"/>
    </source>
</evidence>
<dbReference type="STRING" id="459349.CLOAM1597"/>
<dbReference type="InterPro" id="IPR005107">
    <property type="entry name" value="CO_DH_flav_C"/>
</dbReference>
<name>B0VJX1_CLOAI</name>
<organism evidence="5 6">
    <name type="scientific">Cloacimonas acidaminovorans (strain Evry)</name>
    <dbReference type="NCBI Taxonomy" id="459349"/>
    <lineage>
        <taxon>Bacteria</taxon>
        <taxon>Pseudomonadati</taxon>
        <taxon>Candidatus Cloacimonadota</taxon>
        <taxon>Candidatus Cloacimonadia</taxon>
        <taxon>Candidatus Cloacimonadales</taxon>
        <taxon>Candidatus Cloacimonadaceae</taxon>
        <taxon>Candidatus Cloacimonas</taxon>
    </lineage>
</organism>
<dbReference type="Gene3D" id="3.30.465.10">
    <property type="match status" value="1"/>
</dbReference>
<proteinExistence type="predicted"/>